<dbReference type="STRING" id="32040.SAMN04489710_11649"/>
<feature type="region of interest" description="Disordered" evidence="1">
    <location>
        <begin position="175"/>
        <end position="201"/>
    </location>
</feature>
<evidence type="ECO:0000259" key="3">
    <source>
        <dbReference type="Pfam" id="PF05360"/>
    </source>
</evidence>
<keyword evidence="2" id="KW-0472">Membrane</keyword>
<feature type="transmembrane region" description="Helical" evidence="2">
    <location>
        <begin position="107"/>
        <end position="125"/>
    </location>
</feature>
<feature type="transmembrane region" description="Helical" evidence="2">
    <location>
        <begin position="42"/>
        <end position="62"/>
    </location>
</feature>
<dbReference type="EMBL" id="FOMQ01000016">
    <property type="protein sequence ID" value="SFE15720.1"/>
    <property type="molecule type" value="Genomic_DNA"/>
</dbReference>
<feature type="compositionally biased region" description="Low complexity" evidence="1">
    <location>
        <begin position="13"/>
        <end position="29"/>
    </location>
</feature>
<evidence type="ECO:0000256" key="2">
    <source>
        <dbReference type="SAM" id="Phobius"/>
    </source>
</evidence>
<dbReference type="PANTHER" id="PTHR37290:SF1">
    <property type="entry name" value="INNER MEMBRANE PROTEIN YIAA"/>
    <property type="match status" value="1"/>
</dbReference>
<proteinExistence type="predicted"/>
<feature type="region of interest" description="Disordered" evidence="1">
    <location>
        <begin position="1"/>
        <end position="30"/>
    </location>
</feature>
<dbReference type="InterPro" id="IPR038972">
    <property type="entry name" value="YiaA-like"/>
</dbReference>
<dbReference type="InterPro" id="IPR008024">
    <property type="entry name" value="YiaAB"/>
</dbReference>
<reference evidence="5" key="1">
    <citation type="submission" date="2016-10" db="EMBL/GenBank/DDBJ databases">
        <authorList>
            <person name="Varghese N."/>
            <person name="Submissions S."/>
        </authorList>
    </citation>
    <scope>NUCLEOTIDE SEQUENCE [LARGE SCALE GENOMIC DNA]</scope>
    <source>
        <strain evidence="5">DSM 7481</strain>
    </source>
</reference>
<protein>
    <recommendedName>
        <fullName evidence="3">YiaAB two helix domain-containing protein</fullName>
    </recommendedName>
</protein>
<accession>A0A1I1YCT4</accession>
<evidence type="ECO:0000313" key="5">
    <source>
        <dbReference type="Proteomes" id="UP000199517"/>
    </source>
</evidence>
<dbReference type="AlphaFoldDB" id="A0A1I1YCT4"/>
<keyword evidence="5" id="KW-1185">Reference proteome</keyword>
<evidence type="ECO:0000313" key="4">
    <source>
        <dbReference type="EMBL" id="SFE15720.1"/>
    </source>
</evidence>
<dbReference type="GO" id="GO:0006974">
    <property type="term" value="P:DNA damage response"/>
    <property type="evidence" value="ECO:0007669"/>
    <property type="project" value="TreeGrafter"/>
</dbReference>
<dbReference type="Proteomes" id="UP000199517">
    <property type="component" value="Unassembled WGS sequence"/>
</dbReference>
<dbReference type="GO" id="GO:0005886">
    <property type="term" value="C:plasma membrane"/>
    <property type="evidence" value="ECO:0007669"/>
    <property type="project" value="TreeGrafter"/>
</dbReference>
<organism evidence="4 5">
    <name type="scientific">Paracidovorax konjaci</name>
    <dbReference type="NCBI Taxonomy" id="32040"/>
    <lineage>
        <taxon>Bacteria</taxon>
        <taxon>Pseudomonadati</taxon>
        <taxon>Pseudomonadota</taxon>
        <taxon>Betaproteobacteria</taxon>
        <taxon>Burkholderiales</taxon>
        <taxon>Comamonadaceae</taxon>
        <taxon>Paracidovorax</taxon>
    </lineage>
</organism>
<gene>
    <name evidence="4" type="ORF">SAMN04489710_11649</name>
</gene>
<feature type="compositionally biased region" description="Low complexity" evidence="1">
    <location>
        <begin position="175"/>
        <end position="194"/>
    </location>
</feature>
<feature type="transmembrane region" description="Helical" evidence="2">
    <location>
        <begin position="68"/>
        <end position="87"/>
    </location>
</feature>
<evidence type="ECO:0000256" key="1">
    <source>
        <dbReference type="SAM" id="MobiDB-lite"/>
    </source>
</evidence>
<feature type="domain" description="YiaAB two helix" evidence="3">
    <location>
        <begin position="105"/>
        <end position="157"/>
    </location>
</feature>
<feature type="transmembrane region" description="Helical" evidence="2">
    <location>
        <begin position="131"/>
        <end position="152"/>
    </location>
</feature>
<dbReference type="Pfam" id="PF05360">
    <property type="entry name" value="YiaAB"/>
    <property type="match status" value="2"/>
</dbReference>
<name>A0A1I1YCT4_9BURK</name>
<dbReference type="PANTHER" id="PTHR37290">
    <property type="entry name" value="INNER MEMBRANE PROTEIN YIAA-RELATED"/>
    <property type="match status" value="1"/>
</dbReference>
<keyword evidence="2" id="KW-1133">Transmembrane helix</keyword>
<feature type="domain" description="YiaAB two helix" evidence="3">
    <location>
        <begin position="38"/>
        <end position="90"/>
    </location>
</feature>
<sequence>MMPPMFHPGPQASDSMSRHSASPSPSSTPLVQRDTSAWQLQVWVSFGIAAFCCAVGLAWLPGERLEQIFMVMGYVFCLSAVFMLAKFVRDNQAAARRGAGDTPLFKLVVWGGFGVAVGLTGWGLADMEISPTYKAFLGVSWLYLITTAFTLAKMLRDRHEADLAEARLQGRREAMQAAPAAPLPAAQDAPAAAGRGDRAAN</sequence>
<keyword evidence="2" id="KW-0812">Transmembrane</keyword>